<dbReference type="EMBL" id="NEVH01022635">
    <property type="protein sequence ID" value="PNF18647.1"/>
    <property type="molecule type" value="Genomic_DNA"/>
</dbReference>
<evidence type="ECO:0000256" key="2">
    <source>
        <dbReference type="SAM" id="MobiDB-lite"/>
    </source>
</evidence>
<comment type="caution">
    <text evidence="3">The sequence shown here is derived from an EMBL/GenBank/DDBJ whole genome shotgun (WGS) entry which is preliminary data.</text>
</comment>
<gene>
    <name evidence="3" type="ORF">B7P43_G05009</name>
</gene>
<feature type="coiled-coil region" evidence="1">
    <location>
        <begin position="260"/>
        <end position="357"/>
    </location>
</feature>
<accession>A0A2J7PQP4</accession>
<dbReference type="Proteomes" id="UP000235965">
    <property type="component" value="Unassembled WGS sequence"/>
</dbReference>
<sequence>MQKEILKTEQLTEENVVTGKALQEKEAETGRLAMDNLQLTSELLHKKQETESLAKENELLSKELDGKLPEIARITDENKRLGKELQEKESMTEKLTEENSRLAKKLQSEITQIEDLTNQNVKLGKRSVEIVTEAERLTEENSRMRKCLQEKKSMLQHVTEQNGNIGKELKEFEQEINQFTDENRRLTELAEKRKTDIHSLKHEKLRKEFQWKKSEIERLKQEIAQNEKTEEWKGLLNDFTFIEHKLQTVEMQTKSQMEMNRNLEDQLHEKKVILENMEKENAQLENKLINTEEEIHIVAGKARDLEMKLLSKEQTIKSLRESCDVYGDQIRAGVKEMQRLTERIGGLEKDMQVKEKVSLKLKNENCDTGKKLQEKDPETKEVTEENVKLMAMPLIKKRDRLEEEENEILGNVSETQTGKFNVQLMRKIKDFQGPSCDNTDFGMNLKMKVEELMELTERKRTAEEGFLSKQCELQKFRDDNTGLIKRTETWKGTTSFRAQNVDFCGGKQNEKTNVGNKGNDNDLGEEFRNESAVSEIDNCHTEARKLTKLMNVKTGIKTDTRQTEIQNTSRNEIHADSDGVQHPATATGIKRPGVGRHG</sequence>
<dbReference type="AlphaFoldDB" id="A0A2J7PQP4"/>
<feature type="region of interest" description="Disordered" evidence="2">
    <location>
        <begin position="562"/>
        <end position="598"/>
    </location>
</feature>
<proteinExistence type="predicted"/>
<evidence type="ECO:0000256" key="1">
    <source>
        <dbReference type="SAM" id="Coils"/>
    </source>
</evidence>
<keyword evidence="1" id="KW-0175">Coiled coil</keyword>
<feature type="coiled-coil region" evidence="1">
    <location>
        <begin position="71"/>
        <end position="119"/>
    </location>
</feature>
<feature type="coiled-coil region" evidence="1">
    <location>
        <begin position="155"/>
        <end position="222"/>
    </location>
</feature>
<evidence type="ECO:0000313" key="4">
    <source>
        <dbReference type="Proteomes" id="UP000235965"/>
    </source>
</evidence>
<evidence type="ECO:0000313" key="3">
    <source>
        <dbReference type="EMBL" id="PNF18647.1"/>
    </source>
</evidence>
<feature type="non-terminal residue" evidence="3">
    <location>
        <position position="598"/>
    </location>
</feature>
<protein>
    <submittedName>
        <fullName evidence="3">Uncharacterized protein</fullName>
    </submittedName>
</protein>
<name>A0A2J7PQP4_9NEOP</name>
<dbReference type="OrthoDB" id="10255522at2759"/>
<reference evidence="3 4" key="1">
    <citation type="submission" date="2017-12" db="EMBL/GenBank/DDBJ databases">
        <title>Hemimetabolous genomes reveal molecular basis of termite eusociality.</title>
        <authorList>
            <person name="Harrison M.C."/>
            <person name="Jongepier E."/>
            <person name="Robertson H.M."/>
            <person name="Arning N."/>
            <person name="Bitard-Feildel T."/>
            <person name="Chao H."/>
            <person name="Childers C.P."/>
            <person name="Dinh H."/>
            <person name="Doddapaneni H."/>
            <person name="Dugan S."/>
            <person name="Gowin J."/>
            <person name="Greiner C."/>
            <person name="Han Y."/>
            <person name="Hu H."/>
            <person name="Hughes D.S.T."/>
            <person name="Huylmans A.-K."/>
            <person name="Kemena C."/>
            <person name="Kremer L.P.M."/>
            <person name="Lee S.L."/>
            <person name="Lopez-Ezquerra A."/>
            <person name="Mallet L."/>
            <person name="Monroy-Kuhn J.M."/>
            <person name="Moser A."/>
            <person name="Murali S.C."/>
            <person name="Muzny D.M."/>
            <person name="Otani S."/>
            <person name="Piulachs M.-D."/>
            <person name="Poelchau M."/>
            <person name="Qu J."/>
            <person name="Schaub F."/>
            <person name="Wada-Katsumata A."/>
            <person name="Worley K.C."/>
            <person name="Xie Q."/>
            <person name="Ylla G."/>
            <person name="Poulsen M."/>
            <person name="Gibbs R.A."/>
            <person name="Schal C."/>
            <person name="Richards S."/>
            <person name="Belles X."/>
            <person name="Korb J."/>
            <person name="Bornberg-Bauer E."/>
        </authorList>
    </citation>
    <scope>NUCLEOTIDE SEQUENCE [LARGE SCALE GENOMIC DNA]</scope>
    <source>
        <tissue evidence="3">Whole body</tissue>
    </source>
</reference>
<keyword evidence="4" id="KW-1185">Reference proteome</keyword>
<organism evidence="3 4">
    <name type="scientific">Cryptotermes secundus</name>
    <dbReference type="NCBI Taxonomy" id="105785"/>
    <lineage>
        <taxon>Eukaryota</taxon>
        <taxon>Metazoa</taxon>
        <taxon>Ecdysozoa</taxon>
        <taxon>Arthropoda</taxon>
        <taxon>Hexapoda</taxon>
        <taxon>Insecta</taxon>
        <taxon>Pterygota</taxon>
        <taxon>Neoptera</taxon>
        <taxon>Polyneoptera</taxon>
        <taxon>Dictyoptera</taxon>
        <taxon>Blattodea</taxon>
        <taxon>Blattoidea</taxon>
        <taxon>Termitoidae</taxon>
        <taxon>Kalotermitidae</taxon>
        <taxon>Cryptotermitinae</taxon>
        <taxon>Cryptotermes</taxon>
    </lineage>
</organism>